<evidence type="ECO:0000313" key="2">
    <source>
        <dbReference type="Proteomes" id="UP000583944"/>
    </source>
</evidence>
<accession>A0A7J6XWD5</accession>
<dbReference type="VEuPathDB" id="TriTrypDB:ECC02_008364"/>
<sequence length="220" mass="24982">MAGEVARPQPNRHLGAVSDRSEAFGRFLSAQERGPYTLGEWVLAWTPHAEPVGWNDYPQGEYLANQKSALTTQARSWRQQQLQCGGSLHRAPVGGRTARRRIGFWRLSSSTRWMRASNLPNVLSMRGRSRDRLLFWPLSQSASCRRQSEAKSTQCDLSTKLSFLPCSGRDVLGGRREQLHFCCWRRVGLNWQSLFAEGCEKLPWRGVCCTSSPTECHLCR</sequence>
<protein>
    <submittedName>
        <fullName evidence="1">Uncharacterized protein</fullName>
    </submittedName>
</protein>
<reference evidence="1 2" key="1">
    <citation type="journal article" date="2019" name="Genome Biol. Evol.">
        <title>Nanopore Sequencing Significantly Improves Genome Assembly of the Protozoan Parasite Trypanosoma cruzi.</title>
        <authorList>
            <person name="Diaz-Viraque F."/>
            <person name="Pita S."/>
            <person name="Greif G."/>
            <person name="de Souza R.C.M."/>
            <person name="Iraola G."/>
            <person name="Robello C."/>
        </authorList>
    </citation>
    <scope>NUCLEOTIDE SEQUENCE [LARGE SCALE GENOMIC DNA]</scope>
    <source>
        <strain evidence="1 2">Berenice</strain>
    </source>
</reference>
<name>A0A7J6XWD5_TRYCR</name>
<gene>
    <name evidence="1" type="ORF">ECC02_008364</name>
</gene>
<evidence type="ECO:0000313" key="1">
    <source>
        <dbReference type="EMBL" id="KAF5218727.1"/>
    </source>
</evidence>
<comment type="caution">
    <text evidence="1">The sequence shown here is derived from an EMBL/GenBank/DDBJ whole genome shotgun (WGS) entry which is preliminary data.</text>
</comment>
<dbReference type="EMBL" id="JABDHM010000088">
    <property type="protein sequence ID" value="KAF5218727.1"/>
    <property type="molecule type" value="Genomic_DNA"/>
</dbReference>
<proteinExistence type="predicted"/>
<dbReference type="AlphaFoldDB" id="A0A7J6XWD5"/>
<dbReference type="Proteomes" id="UP000583944">
    <property type="component" value="Unassembled WGS sequence"/>
</dbReference>
<organism evidence="1 2">
    <name type="scientific">Trypanosoma cruzi</name>
    <dbReference type="NCBI Taxonomy" id="5693"/>
    <lineage>
        <taxon>Eukaryota</taxon>
        <taxon>Discoba</taxon>
        <taxon>Euglenozoa</taxon>
        <taxon>Kinetoplastea</taxon>
        <taxon>Metakinetoplastina</taxon>
        <taxon>Trypanosomatida</taxon>
        <taxon>Trypanosomatidae</taxon>
        <taxon>Trypanosoma</taxon>
        <taxon>Schizotrypanum</taxon>
    </lineage>
</organism>